<dbReference type="RefSeq" id="WP_309153641.1">
    <property type="nucleotide sequence ID" value="NZ_CP133568.1"/>
</dbReference>
<feature type="region of interest" description="Disordered" evidence="1">
    <location>
        <begin position="354"/>
        <end position="386"/>
    </location>
</feature>
<sequence>MASNDSAVEKISEDELQTLQSVEATPSGDPALRFIQHCQNWFEDWLTANKNPLEKSEISPNQIVMFVFSEAPDIERPRLSGLEMQWCRFFSGAHDQQTQGLILGNENFRAAYTVRPSISSLQNAFALAVDHLSANDVFVIAQLSQKRMMYHLPGADIEDWCANPVVYDSRLSEEPLSAKRIEDDVLEFHKTSLLYAKNPIAKFVWVGKEDPYKLQPNPEQRIQSYLIIYLGASYKHLRGIVDEELVGKGGRCDVRVMWPSQPGTPFQPYTTTMLELKVLVEGAGPTYHRQWITSGIKQANDYRRSDTEAVYTCVFDGRKDRTDEMKDLDKLADDQNVRLRRYAMEAPVDAKTKSATMTGIGKGKKVDAKTSKKGRKKAAKKAATNK</sequence>
<accession>A0ABY9PFR4</accession>
<keyword evidence="3" id="KW-1185">Reference proteome</keyword>
<evidence type="ECO:0000313" key="3">
    <source>
        <dbReference type="Proteomes" id="UP001229313"/>
    </source>
</evidence>
<proteinExistence type="predicted"/>
<feature type="compositionally biased region" description="Basic residues" evidence="1">
    <location>
        <begin position="371"/>
        <end position="380"/>
    </location>
</feature>
<protein>
    <submittedName>
        <fullName evidence="2">Uncharacterized protein</fullName>
    </submittedName>
</protein>
<evidence type="ECO:0000313" key="2">
    <source>
        <dbReference type="EMBL" id="WMT05714.1"/>
    </source>
</evidence>
<dbReference type="EMBL" id="CP133568">
    <property type="protein sequence ID" value="WMT05714.1"/>
    <property type="molecule type" value="Genomic_DNA"/>
</dbReference>
<dbReference type="Proteomes" id="UP001229313">
    <property type="component" value="Chromosome"/>
</dbReference>
<gene>
    <name evidence="2" type="ORF">RDV84_12985</name>
</gene>
<reference evidence="2 3" key="1">
    <citation type="submission" date="2023-08" db="EMBL/GenBank/DDBJ databases">
        <title>The whole genome sequence of Lysobacter yananisis.</title>
        <authorList>
            <person name="Sun H."/>
        </authorList>
    </citation>
    <scope>NUCLEOTIDE SEQUENCE [LARGE SCALE GENOMIC DNA]</scope>
    <source>
        <strain evidence="2 3">SNNU513</strain>
    </source>
</reference>
<organism evidence="2 3">
    <name type="scientific">Lysobacter yananisis</name>
    <dbReference type="NCBI Taxonomy" id="1003114"/>
    <lineage>
        <taxon>Bacteria</taxon>
        <taxon>Pseudomonadati</taxon>
        <taxon>Pseudomonadota</taxon>
        <taxon>Gammaproteobacteria</taxon>
        <taxon>Lysobacterales</taxon>
        <taxon>Lysobacteraceae</taxon>
        <taxon>Lysobacter</taxon>
    </lineage>
</organism>
<name>A0ABY9PFR4_9GAMM</name>
<evidence type="ECO:0000256" key="1">
    <source>
        <dbReference type="SAM" id="MobiDB-lite"/>
    </source>
</evidence>